<dbReference type="Gene3D" id="3.60.10.10">
    <property type="entry name" value="Endonuclease/exonuclease/phosphatase"/>
    <property type="match status" value="1"/>
</dbReference>
<keyword evidence="3" id="KW-1185">Reference proteome</keyword>
<dbReference type="EMBL" id="JAAMPC010000004">
    <property type="protein sequence ID" value="KAG2314008.1"/>
    <property type="molecule type" value="Genomic_DNA"/>
</dbReference>
<comment type="caution">
    <text evidence="2">The sequence shown here is derived from an EMBL/GenBank/DDBJ whole genome shotgun (WGS) entry which is preliminary data.</text>
</comment>
<evidence type="ECO:0000259" key="1">
    <source>
        <dbReference type="Pfam" id="PF13966"/>
    </source>
</evidence>
<dbReference type="InterPro" id="IPR036691">
    <property type="entry name" value="Endo/exonu/phosph_ase_sf"/>
</dbReference>
<sequence>MNFKNLLPWIVLGDFNQTLHPEEHSKPSSLNIDAQTRLFREALLEADLADLTYKGPKFTWTNKSKTNLTAKKLDRVLVNDPWLSLIPDSIAVFGEPDFSEHAVCTVILKPSSVREKRPFRFYNFLLHNEQFLDYLTELWYSTNVTGSAMFTISMKLKLLKSDIRTFSRDNYSNLERRVEESHIRLLSAQQNLLLLPSEASRFLFQRSHINSIKGGDCNSAYFHRLIATRRSSNHIHYLLDDQANLNRLPMKMRLASWGLNIPTACCFCNNHDETREHLFLTCTYSTTLWKMILERLDPHRLLLLTWEELLSWLRLPSPSTPTTLKKLGTQSLLYNVWRQRNSEVHLTGFSPSQTTFNSIDRDIRNTITARRHKRKFSPLMQLWIR</sequence>
<evidence type="ECO:0000313" key="2">
    <source>
        <dbReference type="EMBL" id="KAG2314008.1"/>
    </source>
</evidence>
<dbReference type="Pfam" id="PF13966">
    <property type="entry name" value="zf-RVT"/>
    <property type="match status" value="1"/>
</dbReference>
<dbReference type="Proteomes" id="UP000886595">
    <property type="component" value="Unassembled WGS sequence"/>
</dbReference>
<accession>A0A8X7VMZ9</accession>
<proteinExistence type="predicted"/>
<organism evidence="2 3">
    <name type="scientific">Brassica carinata</name>
    <name type="common">Ethiopian mustard</name>
    <name type="synonym">Abyssinian cabbage</name>
    <dbReference type="NCBI Taxonomy" id="52824"/>
    <lineage>
        <taxon>Eukaryota</taxon>
        <taxon>Viridiplantae</taxon>
        <taxon>Streptophyta</taxon>
        <taxon>Embryophyta</taxon>
        <taxon>Tracheophyta</taxon>
        <taxon>Spermatophyta</taxon>
        <taxon>Magnoliopsida</taxon>
        <taxon>eudicotyledons</taxon>
        <taxon>Gunneridae</taxon>
        <taxon>Pentapetalae</taxon>
        <taxon>rosids</taxon>
        <taxon>malvids</taxon>
        <taxon>Brassicales</taxon>
        <taxon>Brassicaceae</taxon>
        <taxon>Brassiceae</taxon>
        <taxon>Brassica</taxon>
    </lineage>
</organism>
<dbReference type="OrthoDB" id="1304272at2759"/>
<protein>
    <recommendedName>
        <fullName evidence="1">Reverse transcriptase zinc-binding domain-containing protein</fullName>
    </recommendedName>
</protein>
<gene>
    <name evidence="2" type="ORF">Bca52824_017130</name>
</gene>
<dbReference type="PANTHER" id="PTHR33710">
    <property type="entry name" value="BNAC02G09200D PROTEIN"/>
    <property type="match status" value="1"/>
</dbReference>
<dbReference type="SUPFAM" id="SSF56219">
    <property type="entry name" value="DNase I-like"/>
    <property type="match status" value="1"/>
</dbReference>
<evidence type="ECO:0000313" key="3">
    <source>
        <dbReference type="Proteomes" id="UP000886595"/>
    </source>
</evidence>
<reference evidence="2 3" key="1">
    <citation type="submission" date="2020-02" db="EMBL/GenBank/DDBJ databases">
        <authorList>
            <person name="Ma Q."/>
            <person name="Huang Y."/>
            <person name="Song X."/>
            <person name="Pei D."/>
        </authorList>
    </citation>
    <scope>NUCLEOTIDE SEQUENCE [LARGE SCALE GENOMIC DNA]</scope>
    <source>
        <strain evidence="2">Sxm20200214</strain>
        <tissue evidence="2">Leaf</tissue>
    </source>
</reference>
<dbReference type="PANTHER" id="PTHR33710:SF77">
    <property type="entry name" value="DNASE I-LIKE SUPERFAMILY PROTEIN"/>
    <property type="match status" value="1"/>
</dbReference>
<feature type="domain" description="Reverse transcriptase zinc-binding" evidence="1">
    <location>
        <begin position="245"/>
        <end position="289"/>
    </location>
</feature>
<dbReference type="InterPro" id="IPR026960">
    <property type="entry name" value="RVT-Znf"/>
</dbReference>
<name>A0A8X7VMZ9_BRACI</name>
<dbReference type="AlphaFoldDB" id="A0A8X7VMZ9"/>